<feature type="transmembrane region" description="Helical" evidence="8">
    <location>
        <begin position="267"/>
        <end position="287"/>
    </location>
</feature>
<evidence type="ECO:0000256" key="3">
    <source>
        <dbReference type="ARBA" id="ARBA00022676"/>
    </source>
</evidence>
<evidence type="ECO:0000256" key="4">
    <source>
        <dbReference type="ARBA" id="ARBA00022679"/>
    </source>
</evidence>
<sequence length="562" mass="65359">MEILYKKNFLYIAGLILVFILGIFVYFYKLDKIPSGFYIDEALPGYNAYSILKTGKDEYGKFFPIAFRFYGSYNPPLYTYLTIPSIALFGLNIYAVRFPSVLFGLLSALVFYLMLKKSELVKNKLTLLLGFLLFLISPWNLLYSRVGYEVSLGLLLFSIGVLGMRLGLTKRSWFIIGLLASSLSTYAAYTERFLAPLVIAAYLLIYRRIFFDKSRRGHTVSALVLTLFTQIPNLYLMTTPAFFPKAEESFISLVIAQSVNFNKMIPFWTAFLVNFIKEFISHYLAYFSPRSLFFLPDPDLQRSIPELSVLYFWMVIPYFYGIYWLYKNRSRKYAKFLTVILLLAPIPASLTKDPFSTHRALPLLFPMMLVIAHGLDDLVDKLSRVMRICIITSLILVSLLSLWRSYFVLLANERAVYWGYGVESLATEIKKNPEKYFVIDQSRIKPPYIQLAFFLKYSPQEFQKLRPDVVKNYYSNLQFDNHYTFANIETRSINWETDIYKEQILVGDSLSISGNQAKEHFLTNIFEIKDPLGYTVFVGYETNPREKCRPIKLKDYRCNILN</sequence>
<proteinExistence type="predicted"/>
<feature type="transmembrane region" description="Helical" evidence="8">
    <location>
        <begin position="125"/>
        <end position="142"/>
    </location>
</feature>
<evidence type="ECO:0000259" key="9">
    <source>
        <dbReference type="Pfam" id="PF13231"/>
    </source>
</evidence>
<name>A0A1F7Z4Q2_9BACT</name>
<keyword evidence="5 8" id="KW-0812">Transmembrane</keyword>
<evidence type="ECO:0000313" key="11">
    <source>
        <dbReference type="Proteomes" id="UP000177169"/>
    </source>
</evidence>
<dbReference type="Pfam" id="PF13231">
    <property type="entry name" value="PMT_2"/>
    <property type="match status" value="1"/>
</dbReference>
<dbReference type="GO" id="GO:0016763">
    <property type="term" value="F:pentosyltransferase activity"/>
    <property type="evidence" value="ECO:0007669"/>
    <property type="project" value="TreeGrafter"/>
</dbReference>
<evidence type="ECO:0000256" key="1">
    <source>
        <dbReference type="ARBA" id="ARBA00004651"/>
    </source>
</evidence>
<dbReference type="InterPro" id="IPR050297">
    <property type="entry name" value="LipidA_mod_glycosyltrf_83"/>
</dbReference>
<dbReference type="PANTHER" id="PTHR33908:SF11">
    <property type="entry name" value="MEMBRANE PROTEIN"/>
    <property type="match status" value="1"/>
</dbReference>
<dbReference type="InterPro" id="IPR038731">
    <property type="entry name" value="RgtA/B/C-like"/>
</dbReference>
<dbReference type="PANTHER" id="PTHR33908">
    <property type="entry name" value="MANNOSYLTRANSFERASE YKCB-RELATED"/>
    <property type="match status" value="1"/>
</dbReference>
<evidence type="ECO:0000256" key="7">
    <source>
        <dbReference type="ARBA" id="ARBA00023136"/>
    </source>
</evidence>
<feature type="domain" description="Glycosyltransferase RgtA/B/C/D-like" evidence="9">
    <location>
        <begin position="74"/>
        <end position="229"/>
    </location>
</feature>
<dbReference type="GO" id="GO:0005886">
    <property type="term" value="C:plasma membrane"/>
    <property type="evidence" value="ECO:0007669"/>
    <property type="project" value="UniProtKB-SubCell"/>
</dbReference>
<gene>
    <name evidence="10" type="ORF">A3D01_02815</name>
</gene>
<comment type="caution">
    <text evidence="10">The sequence shown here is derived from an EMBL/GenBank/DDBJ whole genome shotgun (WGS) entry which is preliminary data.</text>
</comment>
<keyword evidence="2" id="KW-1003">Cell membrane</keyword>
<keyword evidence="4" id="KW-0808">Transferase</keyword>
<feature type="transmembrane region" description="Helical" evidence="8">
    <location>
        <begin position="148"/>
        <end position="166"/>
    </location>
</feature>
<dbReference type="Proteomes" id="UP000177169">
    <property type="component" value="Unassembled WGS sequence"/>
</dbReference>
<feature type="transmembrane region" description="Helical" evidence="8">
    <location>
        <begin position="9"/>
        <end position="28"/>
    </location>
</feature>
<dbReference type="STRING" id="1802505.A3D01_02815"/>
<dbReference type="GO" id="GO:0009103">
    <property type="term" value="P:lipopolysaccharide biosynthetic process"/>
    <property type="evidence" value="ECO:0007669"/>
    <property type="project" value="UniProtKB-ARBA"/>
</dbReference>
<keyword evidence="3" id="KW-0328">Glycosyltransferase</keyword>
<feature type="transmembrane region" description="Helical" evidence="8">
    <location>
        <begin position="86"/>
        <end position="113"/>
    </location>
</feature>
<feature type="transmembrane region" description="Helical" evidence="8">
    <location>
        <begin position="195"/>
        <end position="211"/>
    </location>
</feature>
<evidence type="ECO:0000256" key="6">
    <source>
        <dbReference type="ARBA" id="ARBA00022989"/>
    </source>
</evidence>
<evidence type="ECO:0000256" key="5">
    <source>
        <dbReference type="ARBA" id="ARBA00022692"/>
    </source>
</evidence>
<keyword evidence="6 8" id="KW-1133">Transmembrane helix</keyword>
<evidence type="ECO:0000256" key="2">
    <source>
        <dbReference type="ARBA" id="ARBA00022475"/>
    </source>
</evidence>
<accession>A0A1F7Z4Q2</accession>
<reference evidence="10 11" key="1">
    <citation type="journal article" date="2016" name="Nat. Commun.">
        <title>Thousands of microbial genomes shed light on interconnected biogeochemical processes in an aquifer system.</title>
        <authorList>
            <person name="Anantharaman K."/>
            <person name="Brown C.T."/>
            <person name="Hug L.A."/>
            <person name="Sharon I."/>
            <person name="Castelle C.J."/>
            <person name="Probst A.J."/>
            <person name="Thomas B.C."/>
            <person name="Singh A."/>
            <person name="Wilkins M.J."/>
            <person name="Karaoz U."/>
            <person name="Brodie E.L."/>
            <person name="Williams K.H."/>
            <person name="Hubbard S.S."/>
            <person name="Banfield J.F."/>
        </authorList>
    </citation>
    <scope>NUCLEOTIDE SEQUENCE [LARGE SCALE GENOMIC DNA]</scope>
</reference>
<feature type="transmembrane region" description="Helical" evidence="8">
    <location>
        <begin position="333"/>
        <end position="350"/>
    </location>
</feature>
<protein>
    <recommendedName>
        <fullName evidence="9">Glycosyltransferase RgtA/B/C/D-like domain-containing protein</fullName>
    </recommendedName>
</protein>
<keyword evidence="7 8" id="KW-0472">Membrane</keyword>
<dbReference type="AlphaFoldDB" id="A0A1F7Z4Q2"/>
<feature type="transmembrane region" description="Helical" evidence="8">
    <location>
        <begin position="385"/>
        <end position="403"/>
    </location>
</feature>
<evidence type="ECO:0000313" key="10">
    <source>
        <dbReference type="EMBL" id="OGM33878.1"/>
    </source>
</evidence>
<evidence type="ECO:0000256" key="8">
    <source>
        <dbReference type="SAM" id="Phobius"/>
    </source>
</evidence>
<feature type="transmembrane region" description="Helical" evidence="8">
    <location>
        <begin position="307"/>
        <end position="326"/>
    </location>
</feature>
<comment type="subcellular location">
    <subcellularLocation>
        <location evidence="1">Cell membrane</location>
        <topology evidence="1">Multi-pass membrane protein</topology>
    </subcellularLocation>
</comment>
<dbReference type="EMBL" id="MGGR01000013">
    <property type="protein sequence ID" value="OGM33878.1"/>
    <property type="molecule type" value="Genomic_DNA"/>
</dbReference>
<organism evidence="10 11">
    <name type="scientific">Candidatus Woesebacteria bacterium RIFCSPHIGHO2_02_FULL_39_13</name>
    <dbReference type="NCBI Taxonomy" id="1802505"/>
    <lineage>
        <taxon>Bacteria</taxon>
        <taxon>Candidatus Woeseibacteriota</taxon>
    </lineage>
</organism>